<dbReference type="AlphaFoldDB" id="C9YGS2"/>
<dbReference type="InterPro" id="IPR029063">
    <property type="entry name" value="SAM-dependent_MTases_sf"/>
</dbReference>
<feature type="compositionally biased region" description="Polar residues" evidence="1">
    <location>
        <begin position="9"/>
        <end position="21"/>
    </location>
</feature>
<accession>C9YGS2</accession>
<sequence>MWSRAKKSAMNSSRTKPTPTAASAMAQPDHSPSAERNKQPILEVLQSLLPPSGRALEIASGTGQHVVWFARHLPQWIWQPTEVHRGALYNIEVRASEADLSNIEIAQQLDVCQEPWFDTDSELTGPYDLMLCINMLHIAPWASCGALMRGAAQHLAGEGVLVTYGPYFETGVAPTTSNLEFDASLRAHDPSFGIRELSDIEAEAAKAGLRLKARHEMPANNLLLVWGLTDPTRRTPG</sequence>
<dbReference type="PANTHER" id="PTHR20974">
    <property type="entry name" value="UPF0585 PROTEIN CG18661"/>
    <property type="match status" value="1"/>
</dbReference>
<dbReference type="Pfam" id="PF06080">
    <property type="entry name" value="DUF938"/>
    <property type="match status" value="1"/>
</dbReference>
<dbReference type="Gene3D" id="3.40.50.150">
    <property type="entry name" value="Vaccinia Virus protein VP39"/>
    <property type="match status" value="1"/>
</dbReference>
<evidence type="ECO:0000256" key="1">
    <source>
        <dbReference type="SAM" id="MobiDB-lite"/>
    </source>
</evidence>
<reference evidence="2" key="1">
    <citation type="journal article" date="2010" name="Nature">
        <title>The Dynamic genome of Hydra.</title>
        <authorList>
            <person name="Chapman J.A."/>
            <person name="Kirkness E.F."/>
            <person name="Simakov O."/>
            <person name="Hampson S.E."/>
            <person name="Mitros T."/>
            <person name="Weinmaier T."/>
            <person name="Rattei T."/>
            <person name="Balasubramanian P.G."/>
            <person name="Borman J."/>
            <person name="Busam D."/>
            <person name="Disbennett K."/>
            <person name="Pfannkoch C."/>
            <person name="Sumin N."/>
            <person name="Sutton G."/>
            <person name="Viswanathan L."/>
            <person name="Walenz B."/>
            <person name="Goodstein D.M."/>
            <person name="Hellsten U."/>
            <person name="Kawashima T."/>
            <person name="Prochnik S.E."/>
            <person name="Putnam N.H."/>
            <person name="Shu S."/>
            <person name="Blumberg B."/>
            <person name="Dana C.E."/>
            <person name="Gee L."/>
            <person name="Kibler D.F."/>
            <person name="Law L."/>
            <person name="Lindgens D."/>
            <person name="Martinez D.E."/>
            <person name="Peng J."/>
            <person name="Wigge P.A."/>
            <person name="Bertulat B."/>
            <person name="Guder C."/>
            <person name="Nakamura Y."/>
            <person name="Ozbek S."/>
            <person name="Watanabe H."/>
            <person name="Khalturin K."/>
            <person name="Hemmrich G."/>
            <person name="Franke A."/>
            <person name="Augustin R."/>
            <person name="Fraune S."/>
            <person name="Hayakawa E."/>
            <person name="Hayakawa S."/>
            <person name="Hirose M."/>
            <person name="Hwang J."/>
            <person name="Ikeo K."/>
            <person name="Nishimiya-Fujisawa C."/>
            <person name="Ogura A."/>
            <person name="Takahashi T."/>
            <person name="Steinmetz P.R."/>
            <person name="Zhang X."/>
            <person name="Aufschnaiter R."/>
            <person name="Eder M.K."/>
            <person name="Gorny A.K."/>
            <person name="Salvenmoser W."/>
            <person name="Heimberg A.M."/>
            <person name="Wheeler B.M."/>
            <person name="Peterson K.J."/>
            <person name="Boettger A."/>
            <person name="Tischler P."/>
            <person name="Wolf A."/>
            <person name="Gojobori T."/>
            <person name="Remington K.A."/>
            <person name="Strausberg R.L."/>
            <person name="Venter J."/>
            <person name="Technau U."/>
            <person name="Hobmayer B."/>
            <person name="Bosch T.C."/>
            <person name="Holstein T.W."/>
            <person name="Fujisawa T."/>
            <person name="Bode H.R."/>
            <person name="David C.N."/>
            <person name="Rokhsar D.S."/>
            <person name="Steele R.E."/>
        </authorList>
    </citation>
    <scope>NUCLEOTIDE SEQUENCE</scope>
</reference>
<gene>
    <name evidence="2" type="ORF">Csp_B19720</name>
</gene>
<name>C9YGS2_CURXX</name>
<protein>
    <recommendedName>
        <fullName evidence="3">SAM-dependent methyltransferase</fullName>
    </recommendedName>
</protein>
<evidence type="ECO:0008006" key="3">
    <source>
        <dbReference type="Google" id="ProtNLM"/>
    </source>
</evidence>
<dbReference type="EMBL" id="FN543108">
    <property type="protein sequence ID" value="CBA33570.1"/>
    <property type="molecule type" value="Genomic_DNA"/>
</dbReference>
<evidence type="ECO:0000313" key="2">
    <source>
        <dbReference type="EMBL" id="CBA33570.1"/>
    </source>
</evidence>
<dbReference type="InterPro" id="IPR010342">
    <property type="entry name" value="DUF938"/>
</dbReference>
<proteinExistence type="predicted"/>
<dbReference type="SUPFAM" id="SSF53335">
    <property type="entry name" value="S-adenosyl-L-methionine-dependent methyltransferases"/>
    <property type="match status" value="1"/>
</dbReference>
<organism evidence="2">
    <name type="scientific">Curvibacter symbiont subsp. Hydra magnipapillata</name>
    <dbReference type="NCBI Taxonomy" id="667019"/>
    <lineage>
        <taxon>Bacteria</taxon>
        <taxon>Pseudomonadati</taxon>
        <taxon>Pseudomonadota</taxon>
        <taxon>Betaproteobacteria</taxon>
        <taxon>Burkholderiales</taxon>
        <taxon>Comamonadaceae</taxon>
        <taxon>Curvibacter</taxon>
    </lineage>
</organism>
<feature type="region of interest" description="Disordered" evidence="1">
    <location>
        <begin position="1"/>
        <end position="36"/>
    </location>
</feature>
<dbReference type="PANTHER" id="PTHR20974:SF0">
    <property type="entry name" value="UPF0585 PROTEIN CG18661"/>
    <property type="match status" value="1"/>
</dbReference>